<gene>
    <name evidence="1" type="ORF">GCM10009118_18010</name>
</gene>
<sequence>MNKLLVSIIGVFLLYSCGKDVNPPTFLKINDFILEENPSASSLQGELTHNFSDAWVYIDGELLGVFELPCKLPLDYEGSHKLQIVAGVRKNGISASKVRYPFVEVYSEQINFTRLDTTTVTPVTRYFSGLNFWIEDFEDASVKIQSTIYSKTDLYKDNDPEILKYGNFYGRVDLNTTDSLWEAATTDMWNIPKGQDVYIEIDYYNTNSILTSVKAINQDGFNVNAHVLLNTQYEGNVVWKKMYIDIREIVSYSVNYNQFQLLFTSILQTGMSDSYAIIDNIKLIHF</sequence>
<keyword evidence="2" id="KW-1185">Reference proteome</keyword>
<proteinExistence type="predicted"/>
<dbReference type="RefSeq" id="WP_343786822.1">
    <property type="nucleotide sequence ID" value="NZ_BAAAFH010000011.1"/>
</dbReference>
<accession>A0ABP3Y3N5</accession>
<evidence type="ECO:0000313" key="1">
    <source>
        <dbReference type="EMBL" id="GAA0875392.1"/>
    </source>
</evidence>
<reference evidence="2" key="1">
    <citation type="journal article" date="2019" name="Int. J. Syst. Evol. Microbiol.">
        <title>The Global Catalogue of Microorganisms (GCM) 10K type strain sequencing project: providing services to taxonomists for standard genome sequencing and annotation.</title>
        <authorList>
            <consortium name="The Broad Institute Genomics Platform"/>
            <consortium name="The Broad Institute Genome Sequencing Center for Infectious Disease"/>
            <person name="Wu L."/>
            <person name="Ma J."/>
        </authorList>
    </citation>
    <scope>NUCLEOTIDE SEQUENCE [LARGE SCALE GENOMIC DNA]</scope>
    <source>
        <strain evidence="2">JCM 16083</strain>
    </source>
</reference>
<evidence type="ECO:0000313" key="2">
    <source>
        <dbReference type="Proteomes" id="UP001501126"/>
    </source>
</evidence>
<name>A0ABP3Y3N5_9FLAO</name>
<dbReference type="Proteomes" id="UP001501126">
    <property type="component" value="Unassembled WGS sequence"/>
</dbReference>
<organism evidence="1 2">
    <name type="scientific">Wandonia haliotis</name>
    <dbReference type="NCBI Taxonomy" id="574963"/>
    <lineage>
        <taxon>Bacteria</taxon>
        <taxon>Pseudomonadati</taxon>
        <taxon>Bacteroidota</taxon>
        <taxon>Flavobacteriia</taxon>
        <taxon>Flavobacteriales</taxon>
        <taxon>Crocinitomicaceae</taxon>
        <taxon>Wandonia</taxon>
    </lineage>
</organism>
<dbReference type="EMBL" id="BAAAFH010000011">
    <property type="protein sequence ID" value="GAA0875392.1"/>
    <property type="molecule type" value="Genomic_DNA"/>
</dbReference>
<dbReference type="PROSITE" id="PS51257">
    <property type="entry name" value="PROKAR_LIPOPROTEIN"/>
    <property type="match status" value="1"/>
</dbReference>
<comment type="caution">
    <text evidence="1">The sequence shown here is derived from an EMBL/GenBank/DDBJ whole genome shotgun (WGS) entry which is preliminary data.</text>
</comment>
<protein>
    <submittedName>
        <fullName evidence="1">Uncharacterized protein</fullName>
    </submittedName>
</protein>